<dbReference type="PANTHER" id="PTHR48207">
    <property type="entry name" value="SUCCINATE--HYDROXYMETHYLGLUTARATE COA-TRANSFERASE"/>
    <property type="match status" value="1"/>
</dbReference>
<dbReference type="InterPro" id="IPR003673">
    <property type="entry name" value="CoA-Trfase_fam_III"/>
</dbReference>
<dbReference type="InterPro" id="IPR044855">
    <property type="entry name" value="CoA-Trfase_III_dom3_sf"/>
</dbReference>
<dbReference type="Gene3D" id="3.30.1540.10">
    <property type="entry name" value="formyl-coa transferase, domain 3"/>
    <property type="match status" value="1"/>
</dbReference>
<accession>A0A2S0MHM2</accession>
<name>A0A2S0MHM2_9BURK</name>
<dbReference type="EMBL" id="CP027666">
    <property type="protein sequence ID" value="AVO35193.1"/>
    <property type="molecule type" value="Genomic_DNA"/>
</dbReference>
<dbReference type="AlphaFoldDB" id="A0A2S0MHM2"/>
<dbReference type="KEGG" id="otk:C6570_13835"/>
<protein>
    <submittedName>
        <fullName evidence="2">CoA transferase</fullName>
    </submittedName>
</protein>
<dbReference type="RefSeq" id="WP_106703742.1">
    <property type="nucleotide sequence ID" value="NZ_CP027666.1"/>
</dbReference>
<dbReference type="Pfam" id="PF02515">
    <property type="entry name" value="CoA_transf_3"/>
    <property type="match status" value="1"/>
</dbReference>
<evidence type="ECO:0000313" key="2">
    <source>
        <dbReference type="EMBL" id="AVO35193.1"/>
    </source>
</evidence>
<keyword evidence="3" id="KW-1185">Reference proteome</keyword>
<evidence type="ECO:0000313" key="3">
    <source>
        <dbReference type="Proteomes" id="UP000239709"/>
    </source>
</evidence>
<sequence length="423" mass="44372">MSAPTDSPVQRAPLEGVRVLDLTRVLAGPWCTQLLGDLGADVVKVEAPGTGDDSRQFGQALPVDGPGRDSGFFLACNRNKRSITVDLNTASGAALIARLAAESDVLVENFKAGGLRRFGLDAASLMPANHRLIYCSVTGFGQDGPYAKRPAYDFIMQAMAGLMSSCGQPEGAPGGMPMRTGIPTTDLVAGYQATVAILGALIQRGISGQGQFIDAAMLDSSVCFNSTLAQAYLITGQPVSRQGNNNPIASPSGVFQTADGWMVVAAGNDRQFVQLCGVLGATDLPSDTRFASNMMRVQNRQALHALIEPVLQSQTTGHWLPRLSDVQVPCTRINNMAQTFADPQVQHRNLVAEVQHGSGAPLKLLRSCLNMSAHRAPLRAPPQLGADNAAVLSEWLGLDTAAVQSLFAAGAMGAPGKPADTAP</sequence>
<dbReference type="GO" id="GO:0008410">
    <property type="term" value="F:CoA-transferase activity"/>
    <property type="evidence" value="ECO:0007669"/>
    <property type="project" value="TreeGrafter"/>
</dbReference>
<dbReference type="InterPro" id="IPR050483">
    <property type="entry name" value="CoA-transferase_III_domain"/>
</dbReference>
<keyword evidence="1 2" id="KW-0808">Transferase</keyword>
<evidence type="ECO:0000256" key="1">
    <source>
        <dbReference type="ARBA" id="ARBA00022679"/>
    </source>
</evidence>
<dbReference type="Gene3D" id="3.40.50.10540">
    <property type="entry name" value="Crotonobetainyl-coa:carnitine coa-transferase, domain 1"/>
    <property type="match status" value="1"/>
</dbReference>
<reference evidence="2 3" key="1">
    <citation type="submission" date="2018-03" db="EMBL/GenBank/DDBJ databases">
        <title>Genome sequencing of Ottowia sp.</title>
        <authorList>
            <person name="Kim S.-J."/>
            <person name="Heo J."/>
            <person name="Kwon S.-W."/>
        </authorList>
    </citation>
    <scope>NUCLEOTIDE SEQUENCE [LARGE SCALE GENOMIC DNA]</scope>
    <source>
        <strain evidence="2 3">KADR8-3</strain>
    </source>
</reference>
<dbReference type="InterPro" id="IPR023606">
    <property type="entry name" value="CoA-Trfase_III_dom_1_sf"/>
</dbReference>
<gene>
    <name evidence="2" type="ORF">C6570_13835</name>
</gene>
<dbReference type="SUPFAM" id="SSF89796">
    <property type="entry name" value="CoA-transferase family III (CaiB/BaiF)"/>
    <property type="match status" value="1"/>
</dbReference>
<proteinExistence type="predicted"/>
<dbReference type="Proteomes" id="UP000239709">
    <property type="component" value="Chromosome"/>
</dbReference>
<dbReference type="PANTHER" id="PTHR48207:SF3">
    <property type="entry name" value="SUCCINATE--HYDROXYMETHYLGLUTARATE COA-TRANSFERASE"/>
    <property type="match status" value="1"/>
</dbReference>
<dbReference type="OrthoDB" id="8676383at2"/>
<organism evidence="2 3">
    <name type="scientific">Ottowia oryzae</name>
    <dbReference type="NCBI Taxonomy" id="2109914"/>
    <lineage>
        <taxon>Bacteria</taxon>
        <taxon>Pseudomonadati</taxon>
        <taxon>Pseudomonadota</taxon>
        <taxon>Betaproteobacteria</taxon>
        <taxon>Burkholderiales</taxon>
        <taxon>Comamonadaceae</taxon>
        <taxon>Ottowia</taxon>
    </lineage>
</organism>